<evidence type="ECO:0000256" key="1">
    <source>
        <dbReference type="ARBA" id="ARBA00022553"/>
    </source>
</evidence>
<evidence type="ECO:0000313" key="10">
    <source>
        <dbReference type="EMBL" id="QFU77403.1"/>
    </source>
</evidence>
<dbReference type="AlphaFoldDB" id="A0A5P9NNF8"/>
<name>A0A5P9NNF8_9GAMM</name>
<keyword evidence="4 7" id="KW-0238">DNA-binding</keyword>
<proteinExistence type="predicted"/>
<dbReference type="InterPro" id="IPR036388">
    <property type="entry name" value="WH-like_DNA-bd_sf"/>
</dbReference>
<evidence type="ECO:0000256" key="4">
    <source>
        <dbReference type="ARBA" id="ARBA00023125"/>
    </source>
</evidence>
<evidence type="ECO:0000256" key="3">
    <source>
        <dbReference type="ARBA" id="ARBA00023015"/>
    </source>
</evidence>
<evidence type="ECO:0000256" key="6">
    <source>
        <dbReference type="PROSITE-ProRule" id="PRU00169"/>
    </source>
</evidence>
<evidence type="ECO:0000256" key="2">
    <source>
        <dbReference type="ARBA" id="ARBA00023012"/>
    </source>
</evidence>
<reference evidence="10 11" key="1">
    <citation type="submission" date="2019-02" db="EMBL/GenBank/DDBJ databases">
        <authorList>
            <person name="Li S.-H."/>
        </authorList>
    </citation>
    <scope>NUCLEOTIDE SEQUENCE [LARGE SCALE GENOMIC DNA]</scope>
    <source>
        <strain evidence="10 11">IMCC14385</strain>
    </source>
</reference>
<dbReference type="PANTHER" id="PTHR48111">
    <property type="entry name" value="REGULATOR OF RPOS"/>
    <property type="match status" value="1"/>
</dbReference>
<evidence type="ECO:0000256" key="5">
    <source>
        <dbReference type="ARBA" id="ARBA00023163"/>
    </source>
</evidence>
<dbReference type="PROSITE" id="PS50110">
    <property type="entry name" value="RESPONSE_REGULATORY"/>
    <property type="match status" value="1"/>
</dbReference>
<dbReference type="Gene3D" id="3.40.50.2300">
    <property type="match status" value="1"/>
</dbReference>
<protein>
    <submittedName>
        <fullName evidence="10">Response regulator</fullName>
    </submittedName>
</protein>
<sequence length="250" mass="28124">MNCRIPWRASVSAGHQGERVARTIAYVEDDDTTRERYAGELRREGFAVTAYASVSEAIAGLRQQLPDLALLDVAHADDRDAGYQVCAELRRLSSEVPIIFLTRRTGEIDRISGLRLGADDYISKDASVEYLVIRIEALIKRMEAVRNAGPAPRGSQRSGLELDEIYSTVFWKGEQVDLPLTHFWIVRELSDHPGEVRSHRELMKAANIVVEPNTIAAHVKSIRKAFARCDAEFGCIVTERGRGYRWVLSR</sequence>
<dbReference type="InterPro" id="IPR016032">
    <property type="entry name" value="Sig_transdc_resp-reg_C-effctor"/>
</dbReference>
<dbReference type="InterPro" id="IPR001789">
    <property type="entry name" value="Sig_transdc_resp-reg_receiver"/>
</dbReference>
<dbReference type="Pfam" id="PF00072">
    <property type="entry name" value="Response_reg"/>
    <property type="match status" value="1"/>
</dbReference>
<dbReference type="SMART" id="SM00862">
    <property type="entry name" value="Trans_reg_C"/>
    <property type="match status" value="1"/>
</dbReference>
<dbReference type="SUPFAM" id="SSF46894">
    <property type="entry name" value="C-terminal effector domain of the bipartite response regulators"/>
    <property type="match status" value="1"/>
</dbReference>
<dbReference type="InterPro" id="IPR011006">
    <property type="entry name" value="CheY-like_superfamily"/>
</dbReference>
<organism evidence="10 11">
    <name type="scientific">Halioglobus maricola</name>
    <dbReference type="NCBI Taxonomy" id="2601894"/>
    <lineage>
        <taxon>Bacteria</taxon>
        <taxon>Pseudomonadati</taxon>
        <taxon>Pseudomonadota</taxon>
        <taxon>Gammaproteobacteria</taxon>
        <taxon>Cellvibrionales</taxon>
        <taxon>Halieaceae</taxon>
        <taxon>Halioglobus</taxon>
    </lineage>
</organism>
<dbReference type="EMBL" id="CP036422">
    <property type="protein sequence ID" value="QFU77403.1"/>
    <property type="molecule type" value="Genomic_DNA"/>
</dbReference>
<dbReference type="GO" id="GO:0000156">
    <property type="term" value="F:phosphorelay response regulator activity"/>
    <property type="evidence" value="ECO:0007669"/>
    <property type="project" value="TreeGrafter"/>
</dbReference>
<feature type="domain" description="Response regulatory" evidence="8">
    <location>
        <begin position="23"/>
        <end position="139"/>
    </location>
</feature>
<keyword evidence="3" id="KW-0805">Transcription regulation</keyword>
<dbReference type="InterPro" id="IPR039420">
    <property type="entry name" value="WalR-like"/>
</dbReference>
<evidence type="ECO:0000313" key="11">
    <source>
        <dbReference type="Proteomes" id="UP000326287"/>
    </source>
</evidence>
<dbReference type="GO" id="GO:0005829">
    <property type="term" value="C:cytosol"/>
    <property type="evidence" value="ECO:0007669"/>
    <property type="project" value="TreeGrafter"/>
</dbReference>
<dbReference type="Pfam" id="PF00486">
    <property type="entry name" value="Trans_reg_C"/>
    <property type="match status" value="1"/>
</dbReference>
<dbReference type="CDD" id="cd17574">
    <property type="entry name" value="REC_OmpR"/>
    <property type="match status" value="1"/>
</dbReference>
<dbReference type="GO" id="GO:0000976">
    <property type="term" value="F:transcription cis-regulatory region binding"/>
    <property type="evidence" value="ECO:0007669"/>
    <property type="project" value="TreeGrafter"/>
</dbReference>
<dbReference type="CDD" id="cd00383">
    <property type="entry name" value="trans_reg_C"/>
    <property type="match status" value="1"/>
</dbReference>
<dbReference type="PROSITE" id="PS51755">
    <property type="entry name" value="OMPR_PHOB"/>
    <property type="match status" value="1"/>
</dbReference>
<dbReference type="PANTHER" id="PTHR48111:SF21">
    <property type="entry name" value="DNA-BINDING DUAL MASTER TRANSCRIPTIONAL REGULATOR RPAA"/>
    <property type="match status" value="1"/>
</dbReference>
<dbReference type="Proteomes" id="UP000326287">
    <property type="component" value="Chromosome"/>
</dbReference>
<feature type="DNA-binding region" description="OmpR/PhoB-type" evidence="7">
    <location>
        <begin position="152"/>
        <end position="248"/>
    </location>
</feature>
<dbReference type="KEGG" id="halc:EY643_17980"/>
<evidence type="ECO:0000256" key="7">
    <source>
        <dbReference type="PROSITE-ProRule" id="PRU01091"/>
    </source>
</evidence>
<dbReference type="OrthoDB" id="9802426at2"/>
<evidence type="ECO:0000259" key="9">
    <source>
        <dbReference type="PROSITE" id="PS51755"/>
    </source>
</evidence>
<dbReference type="Gene3D" id="1.10.10.10">
    <property type="entry name" value="Winged helix-like DNA-binding domain superfamily/Winged helix DNA-binding domain"/>
    <property type="match status" value="1"/>
</dbReference>
<accession>A0A5P9NNF8</accession>
<gene>
    <name evidence="10" type="ORF">EY643_17980</name>
</gene>
<keyword evidence="5" id="KW-0804">Transcription</keyword>
<dbReference type="SMART" id="SM00448">
    <property type="entry name" value="REC"/>
    <property type="match status" value="1"/>
</dbReference>
<dbReference type="GO" id="GO:0032993">
    <property type="term" value="C:protein-DNA complex"/>
    <property type="evidence" value="ECO:0007669"/>
    <property type="project" value="TreeGrafter"/>
</dbReference>
<keyword evidence="2" id="KW-0902">Two-component regulatory system</keyword>
<feature type="domain" description="OmpR/PhoB-type" evidence="9">
    <location>
        <begin position="152"/>
        <end position="248"/>
    </location>
</feature>
<feature type="modified residue" description="4-aspartylphosphate" evidence="6">
    <location>
        <position position="72"/>
    </location>
</feature>
<dbReference type="GO" id="GO:0006355">
    <property type="term" value="P:regulation of DNA-templated transcription"/>
    <property type="evidence" value="ECO:0007669"/>
    <property type="project" value="InterPro"/>
</dbReference>
<keyword evidence="1 6" id="KW-0597">Phosphoprotein</keyword>
<keyword evidence="11" id="KW-1185">Reference proteome</keyword>
<dbReference type="InterPro" id="IPR001867">
    <property type="entry name" value="OmpR/PhoB-type_DNA-bd"/>
</dbReference>
<dbReference type="SUPFAM" id="SSF52172">
    <property type="entry name" value="CheY-like"/>
    <property type="match status" value="1"/>
</dbReference>
<evidence type="ECO:0000259" key="8">
    <source>
        <dbReference type="PROSITE" id="PS50110"/>
    </source>
</evidence>